<evidence type="ECO:0000313" key="16">
    <source>
        <dbReference type="Proteomes" id="UP000077177"/>
    </source>
</evidence>
<dbReference type="GO" id="GO:0009279">
    <property type="term" value="C:cell outer membrane"/>
    <property type="evidence" value="ECO:0007669"/>
    <property type="project" value="UniProtKB-SubCell"/>
</dbReference>
<evidence type="ECO:0000256" key="11">
    <source>
        <dbReference type="RuleBase" id="RU003357"/>
    </source>
</evidence>
<keyword evidence="8" id="KW-0675">Receptor</keyword>
<evidence type="ECO:0000256" key="4">
    <source>
        <dbReference type="ARBA" id="ARBA00022692"/>
    </source>
</evidence>
<dbReference type="InterPro" id="IPR023996">
    <property type="entry name" value="TonB-dep_OMP_SusC/RagA"/>
</dbReference>
<dbReference type="OrthoDB" id="9768177at2"/>
<comment type="similarity">
    <text evidence="10 11">Belongs to the TonB-dependent receptor family.</text>
</comment>
<keyword evidence="6 11" id="KW-0798">TonB box</keyword>
<feature type="domain" description="TonB-dependent receptor-like beta-barrel" evidence="13">
    <location>
        <begin position="470"/>
        <end position="863"/>
    </location>
</feature>
<accession>A0A172TQF5</accession>
<dbReference type="InterPro" id="IPR039426">
    <property type="entry name" value="TonB-dep_rcpt-like"/>
</dbReference>
<keyword evidence="9 10" id="KW-0998">Cell outer membrane</keyword>
<evidence type="ECO:0000256" key="8">
    <source>
        <dbReference type="ARBA" id="ARBA00023170"/>
    </source>
</evidence>
<keyword evidence="5 12" id="KW-0732">Signal</keyword>
<dbReference type="GO" id="GO:0044718">
    <property type="term" value="P:siderophore transmembrane transport"/>
    <property type="evidence" value="ECO:0007669"/>
    <property type="project" value="TreeGrafter"/>
</dbReference>
<dbReference type="Gene3D" id="2.170.130.10">
    <property type="entry name" value="TonB-dependent receptor, plug domain"/>
    <property type="match status" value="1"/>
</dbReference>
<dbReference type="InterPro" id="IPR037066">
    <property type="entry name" value="Plug_dom_sf"/>
</dbReference>
<keyword evidence="4 10" id="KW-0812">Transmembrane</keyword>
<dbReference type="Proteomes" id="UP000077177">
    <property type="component" value="Chromosome"/>
</dbReference>
<comment type="subcellular location">
    <subcellularLocation>
        <location evidence="1 10">Cell outer membrane</location>
        <topology evidence="1 10">Multi-pass membrane protein</topology>
    </subcellularLocation>
</comment>
<evidence type="ECO:0000259" key="13">
    <source>
        <dbReference type="Pfam" id="PF00593"/>
    </source>
</evidence>
<evidence type="ECO:0000259" key="14">
    <source>
        <dbReference type="Pfam" id="PF07715"/>
    </source>
</evidence>
<dbReference type="SUPFAM" id="SSF49464">
    <property type="entry name" value="Carboxypeptidase regulatory domain-like"/>
    <property type="match status" value="1"/>
</dbReference>
<dbReference type="InterPro" id="IPR012910">
    <property type="entry name" value="Plug_dom"/>
</dbReference>
<keyword evidence="2 10" id="KW-0813">Transport</keyword>
<organism evidence="15 16">
    <name type="scientific">Flavisolibacter tropicus</name>
    <dbReference type="NCBI Taxonomy" id="1492898"/>
    <lineage>
        <taxon>Bacteria</taxon>
        <taxon>Pseudomonadati</taxon>
        <taxon>Bacteroidota</taxon>
        <taxon>Chitinophagia</taxon>
        <taxon>Chitinophagales</taxon>
        <taxon>Chitinophagaceae</taxon>
        <taxon>Flavisolibacter</taxon>
    </lineage>
</organism>
<evidence type="ECO:0000256" key="5">
    <source>
        <dbReference type="ARBA" id="ARBA00022729"/>
    </source>
</evidence>
<dbReference type="Gene3D" id="2.40.170.20">
    <property type="entry name" value="TonB-dependent receptor, beta-barrel domain"/>
    <property type="match status" value="1"/>
</dbReference>
<dbReference type="STRING" id="1492898.SY85_01085"/>
<evidence type="ECO:0000256" key="6">
    <source>
        <dbReference type="ARBA" id="ARBA00023077"/>
    </source>
</evidence>
<dbReference type="NCBIfam" id="TIGR04057">
    <property type="entry name" value="SusC_RagA_signa"/>
    <property type="match status" value="1"/>
</dbReference>
<proteinExistence type="inferred from homology"/>
<evidence type="ECO:0000256" key="2">
    <source>
        <dbReference type="ARBA" id="ARBA00022448"/>
    </source>
</evidence>
<dbReference type="InterPro" id="IPR023997">
    <property type="entry name" value="TonB-dep_OMP_SusC/RagA_CS"/>
</dbReference>
<feature type="signal peptide" evidence="12">
    <location>
        <begin position="1"/>
        <end position="20"/>
    </location>
</feature>
<dbReference type="PROSITE" id="PS52016">
    <property type="entry name" value="TONB_DEPENDENT_REC_3"/>
    <property type="match status" value="1"/>
</dbReference>
<keyword evidence="16" id="KW-1185">Reference proteome</keyword>
<dbReference type="SUPFAM" id="SSF56935">
    <property type="entry name" value="Porins"/>
    <property type="match status" value="1"/>
</dbReference>
<dbReference type="PATRIC" id="fig|1492898.3.peg.245"/>
<protein>
    <submittedName>
        <fullName evidence="15">Membrane protein</fullName>
    </submittedName>
</protein>
<evidence type="ECO:0000256" key="3">
    <source>
        <dbReference type="ARBA" id="ARBA00022452"/>
    </source>
</evidence>
<sequence length="1084" mass="119622">MKRFTLAVFMLMLFHALVIAQTITVTGKITTGNGEAVPFATVTVAGSTTAVQADANGNFTISARQGAQLVASATGFQPQTITVNGNTANFNIQRGTGQLQEVVVTAFGQRRSRNQVPYAAQQVTGDDVSKNRSSNFMQNLSGRVSGLEMRQSNTLGGSTNVVLRGTKTMISSNQALFVIDGVPINNSNQKSIDPVTGVAQQSVGRGGYDYGSNAADVNPDDIESITVLKGAAATALYGSRGGNGVILITTKKGVRGVGVTVNSSIGIGKYDKSTFPTYQHSYGAGYGPFYGPNQDAYFDKRDINGDGVDDLVAPFYEDASYGAPFDPSLLVYQWHAFDPNSPNYGKATPWVAAANDPSTFLETAISSNQSIMVDGANDKGSFKLGYTRTDDKGILPNSLVTKNIVNFGSVYSIVPKLTVGGNINYTNTNGKGRYGTGYDDKNVMTNFRQWWEMNVDIKEQKDAYFANHENITWNWTDADILTPIYWDNPYFSRYENYETDTRDRYFGNINVTYKPLDWLSILGRVSRDAFDELQEERQAVGSVTTSSYVKRNRKVNETNYDLIANFDRDLNTDINFKGLIGTNVRRERSQFILSSTNNGLIIPKVYALSNTTNPITAPIESDARRQVWGNFAGVTFTWRDMVTLDATIRNDQSSTLPKGNNSYWYPSVSGGFTFSRLLSNFDWLSYGKVRANYAEVGNDTDPYATTETYQIGSPFGSNPLVSVTGINANPNLLPEKTKSYEFGLEASFFKNRLGFDATYYNAKTFNQIYPVPLSTSIGYNSRWFNSGDVRNKGWEVTMFGTPIQKHDFSWNINLNWTRNRNKVESLYTDPNDPSIKIDNVVLVPNFQGGVTLNATLGQPYGTIRGTDFIYHENGQPIINQSNGRPMRTTSSNIVIGNINPDWVGGINNALRYKNASLSFLIDMRQGGDVYSLDRYYGLATGLYPESAGLNDLGNPSRLPLSQGGGVILPGVAPDGKPNTVRADNNQFGLYGYRRQPNKAFVYNASFVKLREVVLGYSLPKSVMSKLNPFKSIDFSLIGRNLWIIHKDLPYADPEENISAGNFQGLQSGAYPSVKTYTFNLRFRF</sequence>
<evidence type="ECO:0000256" key="10">
    <source>
        <dbReference type="PROSITE-ProRule" id="PRU01360"/>
    </source>
</evidence>
<dbReference type="InterPro" id="IPR036942">
    <property type="entry name" value="Beta-barrel_TonB_sf"/>
</dbReference>
<dbReference type="Pfam" id="PF07715">
    <property type="entry name" value="Plug"/>
    <property type="match status" value="1"/>
</dbReference>
<evidence type="ECO:0000256" key="7">
    <source>
        <dbReference type="ARBA" id="ARBA00023136"/>
    </source>
</evidence>
<dbReference type="NCBIfam" id="TIGR04056">
    <property type="entry name" value="OMP_RagA_SusC"/>
    <property type="match status" value="1"/>
</dbReference>
<dbReference type="Pfam" id="PF00593">
    <property type="entry name" value="TonB_dep_Rec_b-barrel"/>
    <property type="match status" value="1"/>
</dbReference>
<evidence type="ECO:0000256" key="12">
    <source>
        <dbReference type="SAM" id="SignalP"/>
    </source>
</evidence>
<reference evidence="15 16" key="2">
    <citation type="journal article" date="2016" name="Int. J. Syst. Evol. Microbiol.">
        <title>Flavisolibacter tropicus sp. nov., isolated from tropical soil.</title>
        <authorList>
            <person name="Lee J.J."/>
            <person name="Kang M.S."/>
            <person name="Kim G.S."/>
            <person name="Lee C.S."/>
            <person name="Lim S."/>
            <person name="Lee J."/>
            <person name="Roh S.H."/>
            <person name="Kang H."/>
            <person name="Ha J.M."/>
            <person name="Bae S."/>
            <person name="Jung H.Y."/>
            <person name="Kim M.K."/>
        </authorList>
    </citation>
    <scope>NUCLEOTIDE SEQUENCE [LARGE SCALE GENOMIC DNA]</scope>
    <source>
        <strain evidence="15 16">LCS9</strain>
    </source>
</reference>
<keyword evidence="7 10" id="KW-0472">Membrane</keyword>
<evidence type="ECO:0000256" key="1">
    <source>
        <dbReference type="ARBA" id="ARBA00004571"/>
    </source>
</evidence>
<feature type="chain" id="PRO_5008000984" evidence="12">
    <location>
        <begin position="21"/>
        <end position="1084"/>
    </location>
</feature>
<dbReference type="EMBL" id="CP011390">
    <property type="protein sequence ID" value="ANE49301.1"/>
    <property type="molecule type" value="Genomic_DNA"/>
</dbReference>
<dbReference type="AlphaFoldDB" id="A0A172TQF5"/>
<dbReference type="PANTHER" id="PTHR30069:SF29">
    <property type="entry name" value="HEMOGLOBIN AND HEMOGLOBIN-HAPTOGLOBIN-BINDING PROTEIN 1-RELATED"/>
    <property type="match status" value="1"/>
</dbReference>
<dbReference type="Pfam" id="PF13715">
    <property type="entry name" value="CarbopepD_reg_2"/>
    <property type="match status" value="1"/>
</dbReference>
<dbReference type="InterPro" id="IPR000531">
    <property type="entry name" value="Beta-barrel_TonB"/>
</dbReference>
<dbReference type="InterPro" id="IPR008969">
    <property type="entry name" value="CarboxyPept-like_regulatory"/>
</dbReference>
<dbReference type="PANTHER" id="PTHR30069">
    <property type="entry name" value="TONB-DEPENDENT OUTER MEMBRANE RECEPTOR"/>
    <property type="match status" value="1"/>
</dbReference>
<name>A0A172TQF5_9BACT</name>
<dbReference type="Gene3D" id="2.60.40.1120">
    <property type="entry name" value="Carboxypeptidase-like, regulatory domain"/>
    <property type="match status" value="1"/>
</dbReference>
<keyword evidence="3 10" id="KW-1134">Transmembrane beta strand</keyword>
<gene>
    <name evidence="15" type="ORF">SY85_01085</name>
</gene>
<feature type="domain" description="TonB-dependent receptor plug" evidence="14">
    <location>
        <begin position="114"/>
        <end position="245"/>
    </location>
</feature>
<dbReference type="KEGG" id="fla:SY85_01085"/>
<evidence type="ECO:0000313" key="15">
    <source>
        <dbReference type="EMBL" id="ANE49301.1"/>
    </source>
</evidence>
<dbReference type="RefSeq" id="WP_066401381.1">
    <property type="nucleotide sequence ID" value="NZ_CP011390.1"/>
</dbReference>
<dbReference type="GO" id="GO:0015344">
    <property type="term" value="F:siderophore uptake transmembrane transporter activity"/>
    <property type="evidence" value="ECO:0007669"/>
    <property type="project" value="TreeGrafter"/>
</dbReference>
<evidence type="ECO:0000256" key="9">
    <source>
        <dbReference type="ARBA" id="ARBA00023237"/>
    </source>
</evidence>
<reference evidence="16" key="1">
    <citation type="submission" date="2015-01" db="EMBL/GenBank/DDBJ databases">
        <title>Flavisolibacter sp./LCS9/ whole genome sequencing.</title>
        <authorList>
            <person name="Kim M.K."/>
            <person name="Srinivasan S."/>
            <person name="Lee J.-J."/>
        </authorList>
    </citation>
    <scope>NUCLEOTIDE SEQUENCE [LARGE SCALE GENOMIC DNA]</scope>
    <source>
        <strain evidence="16">LCS9</strain>
    </source>
</reference>